<dbReference type="FunFam" id="3.40.350.10:FF:000003">
    <property type="entry name" value="Xaa-pro aminopeptidase P"/>
    <property type="match status" value="1"/>
</dbReference>
<dbReference type="SUPFAM" id="SSF55920">
    <property type="entry name" value="Creatinase/aminopeptidase"/>
    <property type="match status" value="1"/>
</dbReference>
<dbReference type="InterPro" id="IPR032416">
    <property type="entry name" value="Peptidase_M24_C"/>
</dbReference>
<dbReference type="InterPro" id="IPR029149">
    <property type="entry name" value="Creatin/AminoP/Spt16_N"/>
</dbReference>
<dbReference type="Pfam" id="PF01321">
    <property type="entry name" value="Creatinase_N"/>
    <property type="match status" value="1"/>
</dbReference>
<evidence type="ECO:0000256" key="2">
    <source>
        <dbReference type="ARBA" id="ARBA00022723"/>
    </source>
</evidence>
<dbReference type="Pfam" id="PF16188">
    <property type="entry name" value="Peptidase_M24_C"/>
    <property type="match status" value="1"/>
</dbReference>
<dbReference type="FunFam" id="3.90.230.10:FF:000009">
    <property type="entry name" value="xaa-Pro aminopeptidase 2"/>
    <property type="match status" value="1"/>
</dbReference>
<dbReference type="GO" id="GO:0046872">
    <property type="term" value="F:metal ion binding"/>
    <property type="evidence" value="ECO:0007669"/>
    <property type="project" value="UniProtKB-KW"/>
</dbReference>
<evidence type="ECO:0000313" key="8">
    <source>
        <dbReference type="Proteomes" id="UP000824160"/>
    </source>
</evidence>
<dbReference type="EMBL" id="DVLW01000148">
    <property type="protein sequence ID" value="HIT94596.1"/>
    <property type="molecule type" value="Genomic_DNA"/>
</dbReference>
<evidence type="ECO:0000256" key="1">
    <source>
        <dbReference type="ARBA" id="ARBA00008766"/>
    </source>
</evidence>
<dbReference type="Proteomes" id="UP000824160">
    <property type="component" value="Unassembled WGS sequence"/>
</dbReference>
<dbReference type="Pfam" id="PF16189">
    <property type="entry name" value="Creatinase_N_2"/>
    <property type="match status" value="1"/>
</dbReference>
<dbReference type="InterPro" id="IPR050422">
    <property type="entry name" value="X-Pro_aminopeptidase_P"/>
</dbReference>
<dbReference type="SUPFAM" id="SSF53092">
    <property type="entry name" value="Creatinase/prolidase N-terminal domain"/>
    <property type="match status" value="1"/>
</dbReference>
<reference evidence="7" key="1">
    <citation type="submission" date="2020-10" db="EMBL/GenBank/DDBJ databases">
        <authorList>
            <person name="Gilroy R."/>
        </authorList>
    </citation>
    <scope>NUCLEOTIDE SEQUENCE</scope>
    <source>
        <strain evidence="7">ChiBcec7-5410</strain>
    </source>
</reference>
<dbReference type="GO" id="GO:0005737">
    <property type="term" value="C:cytoplasm"/>
    <property type="evidence" value="ECO:0007669"/>
    <property type="project" value="UniProtKB-ARBA"/>
</dbReference>
<feature type="domain" description="Peptidase M24" evidence="4">
    <location>
        <begin position="311"/>
        <end position="525"/>
    </location>
</feature>
<name>A0A9D1H6T1_9FIRM</name>
<dbReference type="Pfam" id="PF00557">
    <property type="entry name" value="Peptidase_M24"/>
    <property type="match status" value="1"/>
</dbReference>
<dbReference type="PANTHER" id="PTHR43763:SF6">
    <property type="entry name" value="XAA-PRO AMINOPEPTIDASE 1"/>
    <property type="match status" value="1"/>
</dbReference>
<dbReference type="CDD" id="cd01085">
    <property type="entry name" value="APP"/>
    <property type="match status" value="1"/>
</dbReference>
<dbReference type="InterPro" id="IPR000587">
    <property type="entry name" value="Creatinase_N"/>
</dbReference>
<keyword evidence="7" id="KW-0645">Protease</keyword>
<dbReference type="Gene3D" id="3.90.230.10">
    <property type="entry name" value="Creatinase/methionine aminopeptidase superfamily"/>
    <property type="match status" value="1"/>
</dbReference>
<dbReference type="GO" id="GO:0070006">
    <property type="term" value="F:metalloaminopeptidase activity"/>
    <property type="evidence" value="ECO:0007669"/>
    <property type="project" value="InterPro"/>
</dbReference>
<dbReference type="AlphaFoldDB" id="A0A9D1H6T1"/>
<keyword evidence="7" id="KW-0031">Aminopeptidase</keyword>
<dbReference type="InterPro" id="IPR036005">
    <property type="entry name" value="Creatinase/aminopeptidase-like"/>
</dbReference>
<dbReference type="InterPro" id="IPR000994">
    <property type="entry name" value="Pept_M24"/>
</dbReference>
<comment type="similarity">
    <text evidence="1">Belongs to the peptidase M24B family.</text>
</comment>
<keyword evidence="3" id="KW-0378">Hydrolase</keyword>
<feature type="domain" description="Creatinase N-terminal" evidence="5">
    <location>
        <begin position="5"/>
        <end position="128"/>
    </location>
</feature>
<sequence>MIPQRLASLRTLMQARGIDLYMVTSADFHQSEYVGDHFKARAFITGFTGSAGTAVISMDGAWLWTDGRYFIQAAAQLEGTTVQLMKMGQEGVTTVDAFIEEKLQSGQTLGFDGRTVSASAGARYRKMAQDKGAAVESRYDLVGEIWEDRPALSAEPVFELDVKYAGQARAEKLNALRKAMDKDGANKLVLTSLDDIAWLLNIRGGDVAYNPVVLSYLMADKDGFTLYANRDCFPAQLVENLAADHVAIKPYNDIYADIQAVPAGETLMADCARTNFAIVDSIPDGVKLLDRENPTYLPKALKNPVEVENEKIAHIKDGVAVTRFIYWLKNNIGKQKITEMSAAAKMEEFRQMGEDYLGQSFAPIVSYGAHAAMCHYSPSEESDIEIEPHGFALADTGGQYYQGTTDITRTFAVGPLSYEQKHHYTLVLRGHLNLAAARFLYGCTGTALDYACRAPLWDEALDYNHGTGHGVGYLLNVHEGPNSFRFRIVPGNNAVFEEGMITSNEPGLYLEGQYGIRIENMIVCRKDVKNEYGQFMAFDNLTFVPYEPDAVLPEEMTARERALYNAYMEEVYQKISPYLPEEEKVWLRHETRAI</sequence>
<evidence type="ECO:0000313" key="7">
    <source>
        <dbReference type="EMBL" id="HIT94596.1"/>
    </source>
</evidence>
<reference evidence="7" key="2">
    <citation type="journal article" date="2021" name="PeerJ">
        <title>Extensive microbial diversity within the chicken gut microbiome revealed by metagenomics and culture.</title>
        <authorList>
            <person name="Gilroy R."/>
            <person name="Ravi A."/>
            <person name="Getino M."/>
            <person name="Pursley I."/>
            <person name="Horton D.L."/>
            <person name="Alikhan N.F."/>
            <person name="Baker D."/>
            <person name="Gharbi K."/>
            <person name="Hall N."/>
            <person name="Watson M."/>
            <person name="Adriaenssens E.M."/>
            <person name="Foster-Nyarko E."/>
            <person name="Jarju S."/>
            <person name="Secka A."/>
            <person name="Antonio M."/>
            <person name="Oren A."/>
            <person name="Chaudhuri R.R."/>
            <person name="La Ragione R."/>
            <person name="Hildebrand F."/>
            <person name="Pallen M.J."/>
        </authorList>
    </citation>
    <scope>NUCLEOTIDE SEQUENCE</scope>
    <source>
        <strain evidence="7">ChiBcec7-5410</strain>
    </source>
</reference>
<comment type="caution">
    <text evidence="7">The sequence shown here is derived from an EMBL/GenBank/DDBJ whole genome shotgun (WGS) entry which is preliminary data.</text>
</comment>
<evidence type="ECO:0000256" key="3">
    <source>
        <dbReference type="ARBA" id="ARBA00022801"/>
    </source>
</evidence>
<proteinExistence type="inferred from homology"/>
<dbReference type="PANTHER" id="PTHR43763">
    <property type="entry name" value="XAA-PRO AMINOPEPTIDASE 1"/>
    <property type="match status" value="1"/>
</dbReference>
<dbReference type="Gene3D" id="3.40.350.10">
    <property type="entry name" value="Creatinase/prolidase N-terminal domain"/>
    <property type="match status" value="2"/>
</dbReference>
<gene>
    <name evidence="7" type="ORF">IAC43_05385</name>
</gene>
<accession>A0A9D1H6T1</accession>
<feature type="domain" description="Peptidase M24 C-terminal" evidence="6">
    <location>
        <begin position="534"/>
        <end position="594"/>
    </location>
</feature>
<keyword evidence="2" id="KW-0479">Metal-binding</keyword>
<organism evidence="7 8">
    <name type="scientific">Candidatus Faecivivens stercoripullorum</name>
    <dbReference type="NCBI Taxonomy" id="2840805"/>
    <lineage>
        <taxon>Bacteria</taxon>
        <taxon>Bacillati</taxon>
        <taxon>Bacillota</taxon>
        <taxon>Clostridia</taxon>
        <taxon>Eubacteriales</taxon>
        <taxon>Oscillospiraceae</taxon>
        <taxon>Oscillospiraceae incertae sedis</taxon>
        <taxon>Candidatus Faecivivens</taxon>
    </lineage>
</organism>
<evidence type="ECO:0000259" key="4">
    <source>
        <dbReference type="Pfam" id="PF00557"/>
    </source>
</evidence>
<protein>
    <submittedName>
        <fullName evidence="7">Aminopeptidase P family protein</fullName>
    </submittedName>
</protein>
<dbReference type="InterPro" id="IPR033740">
    <property type="entry name" value="Pept_M24B"/>
</dbReference>
<evidence type="ECO:0000259" key="6">
    <source>
        <dbReference type="Pfam" id="PF16188"/>
    </source>
</evidence>
<evidence type="ECO:0000259" key="5">
    <source>
        <dbReference type="Pfam" id="PF01321"/>
    </source>
</evidence>